<proteinExistence type="inferred from homology"/>
<keyword evidence="1" id="KW-0436">Ligase</keyword>
<protein>
    <recommendedName>
        <fullName evidence="1">Aspartyl/glutamyl-tRNA(Asn/Gln) amidotransferase subunit C</fullName>
        <shortName evidence="1">Asp/Glu-ADT subunit C</shortName>
        <ecNumber evidence="1">6.3.5.-</ecNumber>
    </recommendedName>
</protein>
<evidence type="ECO:0000256" key="1">
    <source>
        <dbReference type="HAMAP-Rule" id="MF_00122"/>
    </source>
</evidence>
<gene>
    <name evidence="1" type="primary">gatC</name>
    <name evidence="2" type="ORF">US96_C0042G0004</name>
</gene>
<organism evidence="2 3">
    <name type="scientific">Candidatus Woesebacteria bacterium GW2011_GWB1_38_5b</name>
    <dbReference type="NCBI Taxonomy" id="1618569"/>
    <lineage>
        <taxon>Bacteria</taxon>
        <taxon>Candidatus Woeseibacteriota</taxon>
    </lineage>
</organism>
<dbReference type="GO" id="GO:0050566">
    <property type="term" value="F:asparaginyl-tRNA synthase (glutamine-hydrolyzing) activity"/>
    <property type="evidence" value="ECO:0007669"/>
    <property type="project" value="RHEA"/>
</dbReference>
<comment type="similarity">
    <text evidence="1">Belongs to the GatC family.</text>
</comment>
<dbReference type="Proteomes" id="UP000034181">
    <property type="component" value="Unassembled WGS sequence"/>
</dbReference>
<dbReference type="GO" id="GO:0050567">
    <property type="term" value="F:glutaminyl-tRNA synthase (glutamine-hydrolyzing) activity"/>
    <property type="evidence" value="ECO:0007669"/>
    <property type="project" value="UniProtKB-UniRule"/>
</dbReference>
<name>A0A0G0MK19_9BACT</name>
<dbReference type="PANTHER" id="PTHR15004:SF0">
    <property type="entry name" value="GLUTAMYL-TRNA(GLN) AMIDOTRANSFERASE SUBUNIT C, MITOCHONDRIAL"/>
    <property type="match status" value="1"/>
</dbReference>
<dbReference type="InterPro" id="IPR036113">
    <property type="entry name" value="Asp/Glu-ADT_sf_sub_c"/>
</dbReference>
<keyword evidence="1" id="KW-0067">ATP-binding</keyword>
<dbReference type="EC" id="6.3.5.-" evidence="1"/>
<dbReference type="PANTHER" id="PTHR15004">
    <property type="entry name" value="GLUTAMYL-TRNA(GLN) AMIDOTRANSFERASE SUBUNIT C, MITOCHONDRIAL"/>
    <property type="match status" value="1"/>
</dbReference>
<dbReference type="GO" id="GO:0006412">
    <property type="term" value="P:translation"/>
    <property type="evidence" value="ECO:0007669"/>
    <property type="project" value="UniProtKB-UniRule"/>
</dbReference>
<dbReference type="Gene3D" id="1.10.20.60">
    <property type="entry name" value="Glu-tRNAGln amidotransferase C subunit, N-terminal domain"/>
    <property type="match status" value="1"/>
</dbReference>
<dbReference type="GO" id="GO:0070681">
    <property type="term" value="P:glutaminyl-tRNAGln biosynthesis via transamidation"/>
    <property type="evidence" value="ECO:0007669"/>
    <property type="project" value="TreeGrafter"/>
</dbReference>
<sequence length="101" mass="11483">MSKKNPKLNIDVQYVAKLANLKLTNEQKKKFDRQLREVLIYVNQLSEVDTKKVEPIGQITGLENVTRDDLTAPSLTQEAALKNASRQHNGLFEVDAIFEND</sequence>
<dbReference type="GO" id="GO:0016740">
    <property type="term" value="F:transferase activity"/>
    <property type="evidence" value="ECO:0007669"/>
    <property type="project" value="UniProtKB-KW"/>
</dbReference>
<dbReference type="EMBL" id="LBUZ01000042">
    <property type="protein sequence ID" value="KKQ74069.1"/>
    <property type="molecule type" value="Genomic_DNA"/>
</dbReference>
<comment type="caution">
    <text evidence="2">The sequence shown here is derived from an EMBL/GenBank/DDBJ whole genome shotgun (WGS) entry which is preliminary data.</text>
</comment>
<dbReference type="NCBIfam" id="TIGR00135">
    <property type="entry name" value="gatC"/>
    <property type="match status" value="1"/>
</dbReference>
<keyword evidence="1" id="KW-0547">Nucleotide-binding</keyword>
<dbReference type="AlphaFoldDB" id="A0A0G0MK19"/>
<comment type="catalytic activity">
    <reaction evidence="1">
        <text>L-aspartyl-tRNA(Asn) + L-glutamine + ATP + H2O = L-asparaginyl-tRNA(Asn) + L-glutamate + ADP + phosphate + 2 H(+)</text>
        <dbReference type="Rhea" id="RHEA:14513"/>
        <dbReference type="Rhea" id="RHEA-COMP:9674"/>
        <dbReference type="Rhea" id="RHEA-COMP:9677"/>
        <dbReference type="ChEBI" id="CHEBI:15377"/>
        <dbReference type="ChEBI" id="CHEBI:15378"/>
        <dbReference type="ChEBI" id="CHEBI:29985"/>
        <dbReference type="ChEBI" id="CHEBI:30616"/>
        <dbReference type="ChEBI" id="CHEBI:43474"/>
        <dbReference type="ChEBI" id="CHEBI:58359"/>
        <dbReference type="ChEBI" id="CHEBI:78515"/>
        <dbReference type="ChEBI" id="CHEBI:78516"/>
        <dbReference type="ChEBI" id="CHEBI:456216"/>
    </reaction>
</comment>
<keyword evidence="2" id="KW-0808">Transferase</keyword>
<reference evidence="2 3" key="1">
    <citation type="journal article" date="2015" name="Nature">
        <title>rRNA introns, odd ribosomes, and small enigmatic genomes across a large radiation of phyla.</title>
        <authorList>
            <person name="Brown C.T."/>
            <person name="Hug L.A."/>
            <person name="Thomas B.C."/>
            <person name="Sharon I."/>
            <person name="Castelle C.J."/>
            <person name="Singh A."/>
            <person name="Wilkins M.J."/>
            <person name="Williams K.H."/>
            <person name="Banfield J.F."/>
        </authorList>
    </citation>
    <scope>NUCLEOTIDE SEQUENCE [LARGE SCALE GENOMIC DNA]</scope>
</reference>
<evidence type="ECO:0000313" key="2">
    <source>
        <dbReference type="EMBL" id="KKQ74069.1"/>
    </source>
</evidence>
<dbReference type="SUPFAM" id="SSF141000">
    <property type="entry name" value="Glu-tRNAGln amidotransferase C subunit"/>
    <property type="match status" value="1"/>
</dbReference>
<dbReference type="GO" id="GO:0006450">
    <property type="term" value="P:regulation of translational fidelity"/>
    <property type="evidence" value="ECO:0007669"/>
    <property type="project" value="InterPro"/>
</dbReference>
<dbReference type="HAMAP" id="MF_00122">
    <property type="entry name" value="GatC"/>
    <property type="match status" value="1"/>
</dbReference>
<comment type="subunit">
    <text evidence="1">Heterotrimer of A, B and C subunits.</text>
</comment>
<accession>A0A0G0MK19</accession>
<dbReference type="GO" id="GO:0005524">
    <property type="term" value="F:ATP binding"/>
    <property type="evidence" value="ECO:0007669"/>
    <property type="project" value="UniProtKB-KW"/>
</dbReference>
<comment type="function">
    <text evidence="1">Allows the formation of correctly charged Asn-tRNA(Asn) or Gln-tRNA(Gln) through the transamidation of misacylated Asp-tRNA(Asn) or Glu-tRNA(Gln) in organisms which lack either or both of asparaginyl-tRNA or glutaminyl-tRNA synthetases. The reaction takes place in the presence of glutamine and ATP through an activated phospho-Asp-tRNA(Asn) or phospho-Glu-tRNA(Gln).</text>
</comment>
<dbReference type="InterPro" id="IPR003837">
    <property type="entry name" value="GatC"/>
</dbReference>
<evidence type="ECO:0000313" key="3">
    <source>
        <dbReference type="Proteomes" id="UP000034181"/>
    </source>
</evidence>
<dbReference type="Pfam" id="PF02686">
    <property type="entry name" value="GatC"/>
    <property type="match status" value="1"/>
</dbReference>
<keyword evidence="1" id="KW-0648">Protein biosynthesis</keyword>
<comment type="catalytic activity">
    <reaction evidence="1">
        <text>L-glutamyl-tRNA(Gln) + L-glutamine + ATP + H2O = L-glutaminyl-tRNA(Gln) + L-glutamate + ADP + phosphate + H(+)</text>
        <dbReference type="Rhea" id="RHEA:17521"/>
        <dbReference type="Rhea" id="RHEA-COMP:9681"/>
        <dbReference type="Rhea" id="RHEA-COMP:9684"/>
        <dbReference type="ChEBI" id="CHEBI:15377"/>
        <dbReference type="ChEBI" id="CHEBI:15378"/>
        <dbReference type="ChEBI" id="CHEBI:29985"/>
        <dbReference type="ChEBI" id="CHEBI:30616"/>
        <dbReference type="ChEBI" id="CHEBI:43474"/>
        <dbReference type="ChEBI" id="CHEBI:58359"/>
        <dbReference type="ChEBI" id="CHEBI:78520"/>
        <dbReference type="ChEBI" id="CHEBI:78521"/>
        <dbReference type="ChEBI" id="CHEBI:456216"/>
    </reaction>
</comment>